<reference evidence="13 14" key="1">
    <citation type="submission" date="2019-06" db="EMBL/GenBank/DDBJ databases">
        <title>A chromosomal-level reference genome of Carpinus fangiana (Coryloideae, Betulaceae).</title>
        <authorList>
            <person name="Yang X."/>
            <person name="Wang Z."/>
            <person name="Zhang L."/>
            <person name="Hao G."/>
            <person name="Liu J."/>
            <person name="Yang Y."/>
        </authorList>
    </citation>
    <scope>NUCLEOTIDE SEQUENCE [LARGE SCALE GENOMIC DNA]</scope>
    <source>
        <strain evidence="13">Cfa_2016G</strain>
        <tissue evidence="13">Leaf</tissue>
    </source>
</reference>
<dbReference type="InterPro" id="IPR014480">
    <property type="entry name" value="Mannan-1_6-alpha_mannosidase"/>
</dbReference>
<evidence type="ECO:0000256" key="12">
    <source>
        <dbReference type="SAM" id="SignalP"/>
    </source>
</evidence>
<dbReference type="PANTHER" id="PTHR12145">
    <property type="entry name" value="MANNAN ENDO-1,6-ALPHA-MANNOSIDASE DCW1"/>
    <property type="match status" value="1"/>
</dbReference>
<dbReference type="GO" id="GO:0008496">
    <property type="term" value="F:mannan endo-1,6-alpha-mannosidase activity"/>
    <property type="evidence" value="ECO:0007669"/>
    <property type="project" value="UniProtKB-EC"/>
</dbReference>
<name>A0A5N6L1Q8_9ROSI</name>
<dbReference type="Pfam" id="PF03663">
    <property type="entry name" value="Glyco_hydro_76"/>
    <property type="match status" value="1"/>
</dbReference>
<dbReference type="OrthoDB" id="4187847at2759"/>
<dbReference type="Gene3D" id="1.50.10.20">
    <property type="match status" value="1"/>
</dbReference>
<evidence type="ECO:0000256" key="8">
    <source>
        <dbReference type="ARBA" id="ARBA00023180"/>
    </source>
</evidence>
<dbReference type="PANTHER" id="PTHR12145:SF36">
    <property type="entry name" value="MANNAN ENDO-1,6-ALPHA-MANNOSIDASE DCW1"/>
    <property type="match status" value="1"/>
</dbReference>
<dbReference type="FunFam" id="1.50.10.20:FF:000006">
    <property type="entry name" value="Mannan endo-1,6-alpha-mannosidase"/>
    <property type="match status" value="1"/>
</dbReference>
<evidence type="ECO:0000256" key="10">
    <source>
        <dbReference type="SAM" id="MobiDB-lite"/>
    </source>
</evidence>
<keyword evidence="11" id="KW-1133">Transmembrane helix</keyword>
<dbReference type="InterPro" id="IPR005198">
    <property type="entry name" value="Glyco_hydro_76"/>
</dbReference>
<organism evidence="13 14">
    <name type="scientific">Carpinus fangiana</name>
    <dbReference type="NCBI Taxonomy" id="176857"/>
    <lineage>
        <taxon>Eukaryota</taxon>
        <taxon>Viridiplantae</taxon>
        <taxon>Streptophyta</taxon>
        <taxon>Embryophyta</taxon>
        <taxon>Tracheophyta</taxon>
        <taxon>Spermatophyta</taxon>
        <taxon>Magnoliopsida</taxon>
        <taxon>eudicotyledons</taxon>
        <taxon>Gunneridae</taxon>
        <taxon>Pentapetalae</taxon>
        <taxon>rosids</taxon>
        <taxon>fabids</taxon>
        <taxon>Fagales</taxon>
        <taxon>Betulaceae</taxon>
        <taxon>Carpinus</taxon>
    </lineage>
</organism>
<dbReference type="InterPro" id="IPR008928">
    <property type="entry name" value="6-hairpin_glycosidase_sf"/>
</dbReference>
<evidence type="ECO:0000256" key="9">
    <source>
        <dbReference type="ARBA" id="ARBA00023295"/>
    </source>
</evidence>
<keyword evidence="7 11" id="KW-0472">Membrane</keyword>
<protein>
    <recommendedName>
        <fullName evidence="4">mannan endo-1,6-alpha-mannosidase</fullName>
        <ecNumber evidence="4">3.2.1.101</ecNumber>
    </recommendedName>
</protein>
<evidence type="ECO:0000256" key="2">
    <source>
        <dbReference type="ARBA" id="ARBA00004308"/>
    </source>
</evidence>
<feature type="signal peptide" evidence="12">
    <location>
        <begin position="1"/>
        <end position="18"/>
    </location>
</feature>
<gene>
    <name evidence="13" type="ORF">FH972_025588</name>
</gene>
<dbReference type="EC" id="3.2.1.101" evidence="4"/>
<feature type="region of interest" description="Disordered" evidence="10">
    <location>
        <begin position="398"/>
        <end position="424"/>
    </location>
</feature>
<evidence type="ECO:0000256" key="4">
    <source>
        <dbReference type="ARBA" id="ARBA00012350"/>
    </source>
</evidence>
<evidence type="ECO:0000256" key="7">
    <source>
        <dbReference type="ARBA" id="ARBA00023136"/>
    </source>
</evidence>
<feature type="transmembrane region" description="Helical" evidence="11">
    <location>
        <begin position="431"/>
        <end position="451"/>
    </location>
</feature>
<evidence type="ECO:0000313" key="14">
    <source>
        <dbReference type="Proteomes" id="UP000327013"/>
    </source>
</evidence>
<comment type="caution">
    <text evidence="13">The sequence shown here is derived from an EMBL/GenBank/DDBJ whole genome shotgun (WGS) entry which is preliminary data.</text>
</comment>
<keyword evidence="8" id="KW-0325">Glycoprotein</keyword>
<keyword evidence="9" id="KW-0326">Glycosidase</keyword>
<feature type="compositionally biased region" description="Polar residues" evidence="10">
    <location>
        <begin position="398"/>
        <end position="423"/>
    </location>
</feature>
<keyword evidence="14" id="KW-1185">Reference proteome</keyword>
<feature type="chain" id="PRO_5024432547" description="mannan endo-1,6-alpha-mannosidase" evidence="12">
    <location>
        <begin position="19"/>
        <end position="453"/>
    </location>
</feature>
<comment type="subcellular location">
    <subcellularLocation>
        <location evidence="2">Endomembrane system</location>
    </subcellularLocation>
</comment>
<keyword evidence="5 12" id="KW-0732">Signal</keyword>
<dbReference type="AlphaFoldDB" id="A0A5N6L1Q8"/>
<dbReference type="Proteomes" id="UP000327013">
    <property type="component" value="Unassembled WGS sequence"/>
</dbReference>
<evidence type="ECO:0000256" key="5">
    <source>
        <dbReference type="ARBA" id="ARBA00022729"/>
    </source>
</evidence>
<accession>A0A5N6L1Q8</accession>
<evidence type="ECO:0000256" key="11">
    <source>
        <dbReference type="SAM" id="Phobius"/>
    </source>
</evidence>
<dbReference type="GO" id="GO:0012505">
    <property type="term" value="C:endomembrane system"/>
    <property type="evidence" value="ECO:0007669"/>
    <property type="project" value="UniProtKB-SubCell"/>
</dbReference>
<comment type="similarity">
    <text evidence="3">Belongs to the glycosyl hydrolase 76 family.</text>
</comment>
<dbReference type="SUPFAM" id="SSF48208">
    <property type="entry name" value="Six-hairpin glycosidases"/>
    <property type="match status" value="1"/>
</dbReference>
<comment type="catalytic activity">
    <reaction evidence="1">
        <text>Random hydrolysis of (1-&gt;6)-alpha-D-mannosidic linkages in unbranched (1-&gt;6)-mannans.</text>
        <dbReference type="EC" id="3.2.1.101"/>
    </reaction>
</comment>
<dbReference type="EMBL" id="VIBQ01000059">
    <property type="protein sequence ID" value="KAB8542125.1"/>
    <property type="molecule type" value="Genomic_DNA"/>
</dbReference>
<evidence type="ECO:0000256" key="3">
    <source>
        <dbReference type="ARBA" id="ARBA00009699"/>
    </source>
</evidence>
<keyword evidence="11" id="KW-0812">Transmembrane</keyword>
<proteinExistence type="inferred from homology"/>
<dbReference type="PIRSF" id="PIRSF016302">
    <property type="entry name" value="Man_a_manosd"/>
    <property type="match status" value="1"/>
</dbReference>
<sequence>MAWQRLAAASLLAFAVSAIDLDINDPDSVKHAAFITSHGMMSYYSGNESGQTPGYLPGSGTPEGYYWWEGGAMFGSLIDYWYYTGDSTYNDVLTQGMLFQVGVDENYQPDNASTSLGNDDQAFWAMSAMKAAELRFPNPPEDKPQWVPLVQTVFAYQVGRWDTKTCGGGLRWQVFQFNNGYDYKNAISTGCLFNMASRLGKYTGNSTYLDWAEKAYDWIKSVDLIDPKTYAVYDGVSVTDNCTSLNRLQWSYNFGVLLYGAACMWNVTGSDQWKKEVTSLLTGGQVFWPKGVLKEVACEDSANCNNDQKSFKAYTSDWMAETAKVAPFTEPTISPILAASAKAAAVQCSGGNDGVTCGMKWGQSTWDGSAGVGQQMAAMEIFNTQLAKYVAGPITNGDSGLSKSDPNAGNSATTDAQPSSHTSLIDMGDKAGAGILTFLFAATTIGGAVWVSL</sequence>
<evidence type="ECO:0000313" key="13">
    <source>
        <dbReference type="EMBL" id="KAB8542125.1"/>
    </source>
</evidence>
<evidence type="ECO:0000256" key="1">
    <source>
        <dbReference type="ARBA" id="ARBA00001452"/>
    </source>
</evidence>
<dbReference type="GO" id="GO:0016052">
    <property type="term" value="P:carbohydrate catabolic process"/>
    <property type="evidence" value="ECO:0007669"/>
    <property type="project" value="InterPro"/>
</dbReference>
<keyword evidence="6" id="KW-0378">Hydrolase</keyword>
<evidence type="ECO:0000256" key="6">
    <source>
        <dbReference type="ARBA" id="ARBA00022801"/>
    </source>
</evidence>